<evidence type="ECO:0000313" key="3">
    <source>
        <dbReference type="EMBL" id="GAA3874022.1"/>
    </source>
</evidence>
<dbReference type="RefSeq" id="WP_345550409.1">
    <property type="nucleotide sequence ID" value="NZ_BAAAZA010000012.1"/>
</dbReference>
<accession>A0ABP7KDQ3</accession>
<proteinExistence type="predicted"/>
<evidence type="ECO:0000259" key="2">
    <source>
        <dbReference type="Pfam" id="PF14021"/>
    </source>
</evidence>
<comment type="caution">
    <text evidence="3">The sequence shown here is derived from an EMBL/GenBank/DDBJ whole genome shotgun (WGS) entry which is preliminary data.</text>
</comment>
<dbReference type="InterPro" id="IPR053024">
    <property type="entry name" value="Fungal_surface_NADase"/>
</dbReference>
<dbReference type="Pfam" id="PF14021">
    <property type="entry name" value="TNT"/>
    <property type="match status" value="1"/>
</dbReference>
<evidence type="ECO:0000313" key="4">
    <source>
        <dbReference type="Proteomes" id="UP001501563"/>
    </source>
</evidence>
<gene>
    <name evidence="3" type="ORF">GCM10022207_44520</name>
</gene>
<dbReference type="EMBL" id="BAAAZA010000012">
    <property type="protein sequence ID" value="GAA3874022.1"/>
    <property type="molecule type" value="Genomic_DNA"/>
</dbReference>
<keyword evidence="1" id="KW-0732">Signal</keyword>
<dbReference type="PANTHER" id="PTHR42059:SF1">
    <property type="entry name" value="TNT DOMAIN-CONTAINING PROTEIN"/>
    <property type="match status" value="1"/>
</dbReference>
<reference evidence="4" key="1">
    <citation type="journal article" date="2019" name="Int. J. Syst. Evol. Microbiol.">
        <title>The Global Catalogue of Microorganisms (GCM) 10K type strain sequencing project: providing services to taxonomists for standard genome sequencing and annotation.</title>
        <authorList>
            <consortium name="The Broad Institute Genomics Platform"/>
            <consortium name="The Broad Institute Genome Sequencing Center for Infectious Disease"/>
            <person name="Wu L."/>
            <person name="Ma J."/>
        </authorList>
    </citation>
    <scope>NUCLEOTIDE SEQUENCE [LARGE SCALE GENOMIC DNA]</scope>
    <source>
        <strain evidence="4">JCM 16578</strain>
    </source>
</reference>
<feature type="domain" description="TNT" evidence="2">
    <location>
        <begin position="134"/>
        <end position="228"/>
    </location>
</feature>
<protein>
    <recommendedName>
        <fullName evidence="2">TNT domain-containing protein</fullName>
    </recommendedName>
</protein>
<sequence>MRVLRLRRLALSALASALFLVGAAPATVHADEVRVQRAARDCPITHRSASTTIAPPTGLQNYYHNDWRLGPSRLPRTGPIGRMLRGYHPEDSTSQYWFLGCYWQTNQQNQSGWWYPDNNGFVLRNGRPVQSTRTLKVGQLVDLFGRGTGNFLAPAGTPYAKRALPPTNLDEYDPAAPAYNYHLYRVIKAFTVQAGPIRPWFGQPGLGEQYVTSVTIPTLIDTQNLEEIVPRG</sequence>
<dbReference type="InterPro" id="IPR025331">
    <property type="entry name" value="TNT"/>
</dbReference>
<evidence type="ECO:0000256" key="1">
    <source>
        <dbReference type="SAM" id="SignalP"/>
    </source>
</evidence>
<organism evidence="3 4">
    <name type="scientific">Streptomyces lannensis</name>
    <dbReference type="NCBI Taxonomy" id="766498"/>
    <lineage>
        <taxon>Bacteria</taxon>
        <taxon>Bacillati</taxon>
        <taxon>Actinomycetota</taxon>
        <taxon>Actinomycetes</taxon>
        <taxon>Kitasatosporales</taxon>
        <taxon>Streptomycetaceae</taxon>
        <taxon>Streptomyces</taxon>
    </lineage>
</organism>
<dbReference type="PANTHER" id="PTHR42059">
    <property type="entry name" value="TNT DOMAIN-CONTAINING PROTEIN"/>
    <property type="match status" value="1"/>
</dbReference>
<feature type="signal peptide" evidence="1">
    <location>
        <begin position="1"/>
        <end position="30"/>
    </location>
</feature>
<feature type="chain" id="PRO_5045239965" description="TNT domain-containing protein" evidence="1">
    <location>
        <begin position="31"/>
        <end position="232"/>
    </location>
</feature>
<name>A0ABP7KDQ3_9ACTN</name>
<dbReference type="Proteomes" id="UP001501563">
    <property type="component" value="Unassembled WGS sequence"/>
</dbReference>
<keyword evidence="4" id="KW-1185">Reference proteome</keyword>